<name>A0A8T0SQB3_PANVG</name>
<evidence type="ECO:0000313" key="2">
    <source>
        <dbReference type="EMBL" id="KAG2600811.1"/>
    </source>
</evidence>
<feature type="region of interest" description="Disordered" evidence="1">
    <location>
        <begin position="1"/>
        <end position="27"/>
    </location>
</feature>
<dbReference type="Proteomes" id="UP000823388">
    <property type="component" value="Chromosome 5K"/>
</dbReference>
<gene>
    <name evidence="2" type="ORF">PVAP13_5KG545000</name>
</gene>
<evidence type="ECO:0000256" key="1">
    <source>
        <dbReference type="SAM" id="MobiDB-lite"/>
    </source>
</evidence>
<organism evidence="2 3">
    <name type="scientific">Panicum virgatum</name>
    <name type="common">Blackwell switchgrass</name>
    <dbReference type="NCBI Taxonomy" id="38727"/>
    <lineage>
        <taxon>Eukaryota</taxon>
        <taxon>Viridiplantae</taxon>
        <taxon>Streptophyta</taxon>
        <taxon>Embryophyta</taxon>
        <taxon>Tracheophyta</taxon>
        <taxon>Spermatophyta</taxon>
        <taxon>Magnoliopsida</taxon>
        <taxon>Liliopsida</taxon>
        <taxon>Poales</taxon>
        <taxon>Poaceae</taxon>
        <taxon>PACMAD clade</taxon>
        <taxon>Panicoideae</taxon>
        <taxon>Panicodae</taxon>
        <taxon>Paniceae</taxon>
        <taxon>Panicinae</taxon>
        <taxon>Panicum</taxon>
        <taxon>Panicum sect. Hiantes</taxon>
    </lineage>
</organism>
<accession>A0A8T0SQB3</accession>
<sequence>MRWSSSDPGRGDGSGAAVGQAVRAVDRQGWEESPREYLRCLVTSRGHPAGGWSATDAWPSCQCLPAVGDADRSNYSADHLTPVHSSSARPWLSRPTRTEGQSPISDPFRLLRIKKCSETRPSRNLAAHMISTPRNAPFTSRRAHCSLRVFYCHCSLSTCLAPIQPQRYSYTIL</sequence>
<protein>
    <submittedName>
        <fullName evidence="2">Uncharacterized protein</fullName>
    </submittedName>
</protein>
<proteinExistence type="predicted"/>
<evidence type="ECO:0000313" key="3">
    <source>
        <dbReference type="Proteomes" id="UP000823388"/>
    </source>
</evidence>
<reference evidence="2" key="1">
    <citation type="submission" date="2020-05" db="EMBL/GenBank/DDBJ databases">
        <title>WGS assembly of Panicum virgatum.</title>
        <authorList>
            <person name="Lovell J.T."/>
            <person name="Jenkins J."/>
            <person name="Shu S."/>
            <person name="Juenger T.E."/>
            <person name="Schmutz J."/>
        </authorList>
    </citation>
    <scope>NUCLEOTIDE SEQUENCE</scope>
    <source>
        <strain evidence="2">AP13</strain>
    </source>
</reference>
<dbReference type="AlphaFoldDB" id="A0A8T0SQB3"/>
<keyword evidence="3" id="KW-1185">Reference proteome</keyword>
<dbReference type="EMBL" id="CM029045">
    <property type="protein sequence ID" value="KAG2600811.1"/>
    <property type="molecule type" value="Genomic_DNA"/>
</dbReference>
<comment type="caution">
    <text evidence="2">The sequence shown here is derived from an EMBL/GenBank/DDBJ whole genome shotgun (WGS) entry which is preliminary data.</text>
</comment>